<dbReference type="InterPro" id="IPR044294">
    <property type="entry name" value="Lipase-like"/>
</dbReference>
<reference evidence="5 6" key="1">
    <citation type="submission" date="2016-07" db="EMBL/GenBank/DDBJ databases">
        <title>Pervasive Adenine N6-methylation of Active Genes in Fungi.</title>
        <authorList>
            <consortium name="DOE Joint Genome Institute"/>
            <person name="Mondo S.J."/>
            <person name="Dannebaum R.O."/>
            <person name="Kuo R.C."/>
            <person name="Labutti K."/>
            <person name="Haridas S."/>
            <person name="Kuo A."/>
            <person name="Salamov A."/>
            <person name="Ahrendt S.R."/>
            <person name="Lipzen A."/>
            <person name="Sullivan W."/>
            <person name="Andreopoulos W.B."/>
            <person name="Clum A."/>
            <person name="Lindquist E."/>
            <person name="Daum C."/>
            <person name="Ramamoorthy G.K."/>
            <person name="Gryganskyi A."/>
            <person name="Culley D."/>
            <person name="Magnuson J.K."/>
            <person name="James T.Y."/>
            <person name="O'Malley M.A."/>
            <person name="Stajich J.E."/>
            <person name="Spatafora J.W."/>
            <person name="Visel A."/>
            <person name="Grigoriev I.V."/>
        </authorList>
    </citation>
    <scope>NUCLEOTIDE SEQUENCE [LARGE SCALE GENOMIC DNA]</scope>
    <source>
        <strain evidence="5 6">62-1032</strain>
    </source>
</reference>
<keyword evidence="3" id="KW-1133">Transmembrane helix</keyword>
<evidence type="ECO:0000259" key="4">
    <source>
        <dbReference type="Pfam" id="PF05057"/>
    </source>
</evidence>
<feature type="domain" description="DUF676" evidence="4">
    <location>
        <begin position="5"/>
        <end position="255"/>
    </location>
</feature>
<evidence type="ECO:0000256" key="2">
    <source>
        <dbReference type="SAM" id="MobiDB-lite"/>
    </source>
</evidence>
<dbReference type="PANTHER" id="PTHR12482">
    <property type="entry name" value="LIPASE ROG1-RELATED-RELATED"/>
    <property type="match status" value="1"/>
</dbReference>
<protein>
    <submittedName>
        <fullName evidence="5">Putative serine esterase-domain-containing protein</fullName>
    </submittedName>
</protein>
<keyword evidence="6" id="KW-1185">Reference proteome</keyword>
<evidence type="ECO:0000256" key="3">
    <source>
        <dbReference type="SAM" id="Phobius"/>
    </source>
</evidence>
<keyword evidence="3" id="KW-0812">Transmembrane</keyword>
<evidence type="ECO:0000313" key="6">
    <source>
        <dbReference type="Proteomes" id="UP000193467"/>
    </source>
</evidence>
<dbReference type="Pfam" id="PF05057">
    <property type="entry name" value="DUF676"/>
    <property type="match status" value="1"/>
</dbReference>
<organism evidence="5 6">
    <name type="scientific">Leucosporidium creatinivorum</name>
    <dbReference type="NCBI Taxonomy" id="106004"/>
    <lineage>
        <taxon>Eukaryota</taxon>
        <taxon>Fungi</taxon>
        <taxon>Dikarya</taxon>
        <taxon>Basidiomycota</taxon>
        <taxon>Pucciniomycotina</taxon>
        <taxon>Microbotryomycetes</taxon>
        <taxon>Leucosporidiales</taxon>
        <taxon>Leucosporidium</taxon>
    </lineage>
</organism>
<evidence type="ECO:0000313" key="5">
    <source>
        <dbReference type="EMBL" id="ORY90238.1"/>
    </source>
</evidence>
<accession>A0A1Y2G231</accession>
<feature type="region of interest" description="Disordered" evidence="2">
    <location>
        <begin position="459"/>
        <end position="496"/>
    </location>
</feature>
<dbReference type="OrthoDB" id="273452at2759"/>
<dbReference type="InParanoid" id="A0A1Y2G231"/>
<comment type="similarity">
    <text evidence="1">Belongs to the putative lipase ROG1 family.</text>
</comment>
<sequence>MPPYPVHLCVVLHGLWGNPSHIGYVCRSLAAKAGASSPQSRKRATSPTRSTTDVTPTLVVLPAKLNAETRTYDGIDLCAERVVQEIDEELKRIEEEGGKVERFSIVGYSLGGLVARYVLGLLESRTPSFFADVRPVNFTTFASPAIGIPRYDSTWSRIFRFLGARLLSRSGSQLYENDRYLVESSLIAGNNQHLDTKCPPTKNLLGKLSRKKEKAEPLLSVMADPKYSFFKALSAFERVEIYANTVNDRTVPFPTGAIEIHDPFALARAKAQKVASARGDDPDHPLDIRDGGLEVILEDGAAIIKSFEPCTPPSPSASVPSTSTSKKSRRWPRLPLLLRPTTYPFSRPVSLLVIVALPVALPLCLVYLVGRFMVQNRSSRRRIRDMRTTMGGGREGMLERVGVKLREVAENVGGADNPEYALGLDTPASGAETPNGNGAAEDLAEAQQLKQHPAFQALASYGGTDTPPLSRPLIPLPSSSSSSPSGDLSKPLPTDPILSPAQLKMIENLNSIPQMRKHFVYLPNSRNSHGAICARDPTRFAQHRPGMKIVDKWAEEFRI</sequence>
<dbReference type="Gene3D" id="3.40.50.1820">
    <property type="entry name" value="alpha/beta hydrolase"/>
    <property type="match status" value="1"/>
</dbReference>
<dbReference type="AlphaFoldDB" id="A0A1Y2G231"/>
<dbReference type="SUPFAM" id="SSF53474">
    <property type="entry name" value="alpha/beta-Hydrolases"/>
    <property type="match status" value="1"/>
</dbReference>
<evidence type="ECO:0000256" key="1">
    <source>
        <dbReference type="ARBA" id="ARBA00007920"/>
    </source>
</evidence>
<name>A0A1Y2G231_9BASI</name>
<comment type="caution">
    <text evidence="5">The sequence shown here is derived from an EMBL/GenBank/DDBJ whole genome shotgun (WGS) entry which is preliminary data.</text>
</comment>
<dbReference type="Proteomes" id="UP000193467">
    <property type="component" value="Unassembled WGS sequence"/>
</dbReference>
<feature type="transmembrane region" description="Helical" evidence="3">
    <location>
        <begin position="349"/>
        <end position="374"/>
    </location>
</feature>
<proteinExistence type="inferred from homology"/>
<dbReference type="InterPro" id="IPR007751">
    <property type="entry name" value="DUF676_lipase-like"/>
</dbReference>
<keyword evidence="3" id="KW-0472">Membrane</keyword>
<gene>
    <name evidence="5" type="ORF">BCR35DRAFT_299833</name>
</gene>
<feature type="compositionally biased region" description="Low complexity" evidence="2">
    <location>
        <begin position="467"/>
        <end position="492"/>
    </location>
</feature>
<dbReference type="EMBL" id="MCGR01000004">
    <property type="protein sequence ID" value="ORY90238.1"/>
    <property type="molecule type" value="Genomic_DNA"/>
</dbReference>
<feature type="region of interest" description="Disordered" evidence="2">
    <location>
        <begin position="416"/>
        <end position="443"/>
    </location>
</feature>
<dbReference type="PANTHER" id="PTHR12482:SF62">
    <property type="entry name" value="LIPASE ROG1-RELATED"/>
    <property type="match status" value="1"/>
</dbReference>
<dbReference type="InterPro" id="IPR029058">
    <property type="entry name" value="AB_hydrolase_fold"/>
</dbReference>